<protein>
    <submittedName>
        <fullName evidence="1">Uncharacterized protein</fullName>
    </submittedName>
</protein>
<comment type="caution">
    <text evidence="1">The sequence shown here is derived from an EMBL/GenBank/DDBJ whole genome shotgun (WGS) entry which is preliminary data.</text>
</comment>
<accession>A0AAV6YS98</accession>
<sequence>MTASVNEAMETTCMERCDDTRQIQTDTGSRIMRISRHPWVLHACTAASPRLDSLKATVTGFWMHGLFCPYSGRHGWRLSPAQALMLHSAGASSPSMCYLLTYHYNTGNQKPPMD</sequence>
<evidence type="ECO:0000313" key="1">
    <source>
        <dbReference type="EMBL" id="KAG8539546.1"/>
    </source>
</evidence>
<gene>
    <name evidence="1" type="ORF">GDO81_020760</name>
</gene>
<proteinExistence type="predicted"/>
<evidence type="ECO:0000313" key="2">
    <source>
        <dbReference type="Proteomes" id="UP000824782"/>
    </source>
</evidence>
<dbReference type="EMBL" id="WNYA01014261">
    <property type="protein sequence ID" value="KAG8539546.1"/>
    <property type="molecule type" value="Genomic_DNA"/>
</dbReference>
<name>A0AAV6YS98_ENGPU</name>
<reference evidence="1" key="1">
    <citation type="thesis" date="2020" institute="ProQuest LLC" country="789 East Eisenhower Parkway, Ann Arbor, MI, USA">
        <title>Comparative Genomics and Chromosome Evolution.</title>
        <authorList>
            <person name="Mudd A.B."/>
        </authorList>
    </citation>
    <scope>NUCLEOTIDE SEQUENCE</scope>
    <source>
        <strain evidence="1">237g6f4</strain>
        <tissue evidence="1">Blood</tissue>
    </source>
</reference>
<dbReference type="Proteomes" id="UP000824782">
    <property type="component" value="Unassembled WGS sequence"/>
</dbReference>
<organism evidence="1 2">
    <name type="scientific">Engystomops pustulosus</name>
    <name type="common">Tungara frog</name>
    <name type="synonym">Physalaemus pustulosus</name>
    <dbReference type="NCBI Taxonomy" id="76066"/>
    <lineage>
        <taxon>Eukaryota</taxon>
        <taxon>Metazoa</taxon>
        <taxon>Chordata</taxon>
        <taxon>Craniata</taxon>
        <taxon>Vertebrata</taxon>
        <taxon>Euteleostomi</taxon>
        <taxon>Amphibia</taxon>
        <taxon>Batrachia</taxon>
        <taxon>Anura</taxon>
        <taxon>Neobatrachia</taxon>
        <taxon>Hyloidea</taxon>
        <taxon>Leptodactylidae</taxon>
        <taxon>Leiuperinae</taxon>
        <taxon>Engystomops</taxon>
    </lineage>
</organism>
<keyword evidence="2" id="KW-1185">Reference proteome</keyword>
<dbReference type="AlphaFoldDB" id="A0AAV6YS98"/>